<keyword evidence="3" id="KW-1185">Reference proteome</keyword>
<gene>
    <name evidence="2" type="ORF">WJX73_010238</name>
</gene>
<dbReference type="EMBL" id="JALJOQ010000170">
    <property type="protein sequence ID" value="KAK9791868.1"/>
    <property type="molecule type" value="Genomic_DNA"/>
</dbReference>
<organism evidence="2 3">
    <name type="scientific">Symbiochloris irregularis</name>
    <dbReference type="NCBI Taxonomy" id="706552"/>
    <lineage>
        <taxon>Eukaryota</taxon>
        <taxon>Viridiplantae</taxon>
        <taxon>Chlorophyta</taxon>
        <taxon>core chlorophytes</taxon>
        <taxon>Trebouxiophyceae</taxon>
        <taxon>Trebouxiales</taxon>
        <taxon>Trebouxiaceae</taxon>
        <taxon>Symbiochloris</taxon>
    </lineage>
</organism>
<dbReference type="Proteomes" id="UP001465755">
    <property type="component" value="Unassembled WGS sequence"/>
</dbReference>
<protein>
    <submittedName>
        <fullName evidence="2">Uncharacterized protein</fullName>
    </submittedName>
</protein>
<evidence type="ECO:0000313" key="3">
    <source>
        <dbReference type="Proteomes" id="UP001465755"/>
    </source>
</evidence>
<feature type="region of interest" description="Disordered" evidence="1">
    <location>
        <begin position="44"/>
        <end position="64"/>
    </location>
</feature>
<evidence type="ECO:0000313" key="2">
    <source>
        <dbReference type="EMBL" id="KAK9791868.1"/>
    </source>
</evidence>
<name>A0AAW1NMT1_9CHLO</name>
<evidence type="ECO:0000256" key="1">
    <source>
        <dbReference type="SAM" id="MobiDB-lite"/>
    </source>
</evidence>
<reference evidence="2 3" key="1">
    <citation type="journal article" date="2024" name="Nat. Commun.">
        <title>Phylogenomics reveals the evolutionary origins of lichenization in chlorophyte algae.</title>
        <authorList>
            <person name="Puginier C."/>
            <person name="Libourel C."/>
            <person name="Otte J."/>
            <person name="Skaloud P."/>
            <person name="Haon M."/>
            <person name="Grisel S."/>
            <person name="Petersen M."/>
            <person name="Berrin J.G."/>
            <person name="Delaux P.M."/>
            <person name="Dal Grande F."/>
            <person name="Keller J."/>
        </authorList>
    </citation>
    <scope>NUCLEOTIDE SEQUENCE [LARGE SCALE GENOMIC DNA]</scope>
    <source>
        <strain evidence="2 3">SAG 2036</strain>
    </source>
</reference>
<accession>A0AAW1NMT1</accession>
<dbReference type="AlphaFoldDB" id="A0AAW1NMT1"/>
<feature type="compositionally biased region" description="Basic and acidic residues" evidence="1">
    <location>
        <begin position="48"/>
        <end position="57"/>
    </location>
</feature>
<comment type="caution">
    <text evidence="2">The sequence shown here is derived from an EMBL/GenBank/DDBJ whole genome shotgun (WGS) entry which is preliminary data.</text>
</comment>
<proteinExistence type="predicted"/>
<sequence length="82" mass="8997">MAQPRTLQSEHQLSELARSAPLAVTDIRSRQDLGYSRRQWDVPLLPGAHEHGQKSPAEDGLAPPRDLGGWNLVAAALQVHRA</sequence>